<dbReference type="FunFam" id="1.10.3470.10:FF:000001">
    <property type="entry name" value="Vitamin B12 ABC transporter permease BtuC"/>
    <property type="match status" value="1"/>
</dbReference>
<dbReference type="GO" id="GO:0022857">
    <property type="term" value="F:transmembrane transporter activity"/>
    <property type="evidence" value="ECO:0007669"/>
    <property type="project" value="InterPro"/>
</dbReference>
<dbReference type="EMBL" id="RQGD01000046">
    <property type="protein sequence ID" value="TGL56568.1"/>
    <property type="molecule type" value="Genomic_DNA"/>
</dbReference>
<dbReference type="GO" id="GO:0033214">
    <property type="term" value="P:siderophore-iron import into cell"/>
    <property type="evidence" value="ECO:0007669"/>
    <property type="project" value="TreeGrafter"/>
</dbReference>
<dbReference type="InterPro" id="IPR000522">
    <property type="entry name" value="ABC_transptr_permease_BtuC"/>
</dbReference>
<keyword evidence="7 8" id="KW-0472">Membrane</keyword>
<evidence type="ECO:0000313" key="9">
    <source>
        <dbReference type="EMBL" id="TGL56568.1"/>
    </source>
</evidence>
<comment type="similarity">
    <text evidence="2">Belongs to the binding-protein-dependent transport system permease family. FecCD subfamily.</text>
</comment>
<feature type="transmembrane region" description="Helical" evidence="8">
    <location>
        <begin position="293"/>
        <end position="314"/>
    </location>
</feature>
<keyword evidence="6 8" id="KW-1133">Transmembrane helix</keyword>
<evidence type="ECO:0000313" key="10">
    <source>
        <dbReference type="Proteomes" id="UP000297693"/>
    </source>
</evidence>
<feature type="transmembrane region" description="Helical" evidence="8">
    <location>
        <begin position="136"/>
        <end position="158"/>
    </location>
</feature>
<dbReference type="InterPro" id="IPR037294">
    <property type="entry name" value="ABC_BtuC-like"/>
</dbReference>
<dbReference type="AlphaFoldDB" id="A0A4R9JY84"/>
<dbReference type="Pfam" id="PF01032">
    <property type="entry name" value="FecCD"/>
    <property type="match status" value="1"/>
</dbReference>
<proteinExistence type="inferred from homology"/>
<reference evidence="9" key="1">
    <citation type="journal article" date="2019" name="PLoS Negl. Trop. Dis.">
        <title>Revisiting the worldwide diversity of Leptospira species in the environment.</title>
        <authorList>
            <person name="Vincent A.T."/>
            <person name="Schiettekatte O."/>
            <person name="Bourhy P."/>
            <person name="Veyrier F.J."/>
            <person name="Picardeau M."/>
        </authorList>
    </citation>
    <scope>NUCLEOTIDE SEQUENCE [LARGE SCALE GENOMIC DNA]</scope>
    <source>
        <strain evidence="9">201702476</strain>
    </source>
</reference>
<dbReference type="Gene3D" id="1.10.3470.10">
    <property type="entry name" value="ABC transporter involved in vitamin B12 uptake, BtuC"/>
    <property type="match status" value="1"/>
</dbReference>
<comment type="subcellular location">
    <subcellularLocation>
        <location evidence="1">Cell membrane</location>
        <topology evidence="1">Multi-pass membrane protein</topology>
    </subcellularLocation>
</comment>
<dbReference type="SUPFAM" id="SSF81345">
    <property type="entry name" value="ABC transporter involved in vitamin B12 uptake, BtuC"/>
    <property type="match status" value="1"/>
</dbReference>
<evidence type="ECO:0000256" key="2">
    <source>
        <dbReference type="ARBA" id="ARBA00007935"/>
    </source>
</evidence>
<dbReference type="PANTHER" id="PTHR30472:SF25">
    <property type="entry name" value="ABC TRANSPORTER PERMEASE PROTEIN MJ0876-RELATED"/>
    <property type="match status" value="1"/>
</dbReference>
<name>A0A4R9JY84_9LEPT</name>
<organism evidence="9 10">
    <name type="scientific">Leptospira ognonensis</name>
    <dbReference type="NCBI Taxonomy" id="2484945"/>
    <lineage>
        <taxon>Bacteria</taxon>
        <taxon>Pseudomonadati</taxon>
        <taxon>Spirochaetota</taxon>
        <taxon>Spirochaetia</taxon>
        <taxon>Leptospirales</taxon>
        <taxon>Leptospiraceae</taxon>
        <taxon>Leptospira</taxon>
    </lineage>
</organism>
<feature type="transmembrane region" description="Helical" evidence="8">
    <location>
        <begin position="75"/>
        <end position="97"/>
    </location>
</feature>
<evidence type="ECO:0000256" key="1">
    <source>
        <dbReference type="ARBA" id="ARBA00004651"/>
    </source>
</evidence>
<feature type="transmembrane region" description="Helical" evidence="8">
    <location>
        <begin position="44"/>
        <end position="63"/>
    </location>
</feature>
<keyword evidence="5 8" id="KW-0812">Transmembrane</keyword>
<evidence type="ECO:0000256" key="4">
    <source>
        <dbReference type="ARBA" id="ARBA00022475"/>
    </source>
</evidence>
<keyword evidence="10" id="KW-1185">Reference proteome</keyword>
<accession>A0A4R9JY84</accession>
<evidence type="ECO:0000256" key="5">
    <source>
        <dbReference type="ARBA" id="ARBA00022692"/>
    </source>
</evidence>
<gene>
    <name evidence="9" type="ORF">EHQ58_17760</name>
</gene>
<evidence type="ECO:0000256" key="6">
    <source>
        <dbReference type="ARBA" id="ARBA00022989"/>
    </source>
</evidence>
<feature type="transmembrane region" description="Helical" evidence="8">
    <location>
        <begin position="228"/>
        <end position="252"/>
    </location>
</feature>
<dbReference type="GO" id="GO:0005886">
    <property type="term" value="C:plasma membrane"/>
    <property type="evidence" value="ECO:0007669"/>
    <property type="project" value="UniProtKB-SubCell"/>
</dbReference>
<dbReference type="PANTHER" id="PTHR30472">
    <property type="entry name" value="FERRIC ENTEROBACTIN TRANSPORT SYSTEM PERMEASE PROTEIN"/>
    <property type="match status" value="1"/>
</dbReference>
<feature type="transmembrane region" description="Helical" evidence="8">
    <location>
        <begin position="103"/>
        <end position="124"/>
    </location>
</feature>
<comment type="caution">
    <text evidence="9">The sequence shown here is derived from an EMBL/GenBank/DDBJ whole genome shotgun (WGS) entry which is preliminary data.</text>
</comment>
<dbReference type="CDD" id="cd06550">
    <property type="entry name" value="TM_ABC_iron-siderophores_like"/>
    <property type="match status" value="1"/>
</dbReference>
<evidence type="ECO:0000256" key="3">
    <source>
        <dbReference type="ARBA" id="ARBA00022448"/>
    </source>
</evidence>
<protein>
    <submittedName>
        <fullName evidence="9">Iron ABC transporter permease</fullName>
    </submittedName>
</protein>
<feature type="transmembrane region" description="Helical" evidence="8">
    <location>
        <begin position="178"/>
        <end position="200"/>
    </location>
</feature>
<keyword evidence="4" id="KW-1003">Cell membrane</keyword>
<evidence type="ECO:0000256" key="8">
    <source>
        <dbReference type="SAM" id="Phobius"/>
    </source>
</evidence>
<evidence type="ECO:0000256" key="7">
    <source>
        <dbReference type="ARBA" id="ARBA00023136"/>
    </source>
</evidence>
<keyword evidence="3" id="KW-0813">Transport</keyword>
<sequence length="321" mass="34697">MSLLVMVTLIPIAALSGVYKIDVYTLFYSRGTIMHEIFINLRLPRIVLALLLGGSLSWSGAIMQGLFRNPIVDPGLAGITAGASLFAGVGIVFGHFLPFLSSMWSLVVFSFFGSLVTGFSILFLARQNGKSEVYNLLLIGIAVNAICYSAIGLLSYIANDAQLRNLSFWNLGSLGGANWNSIGHFGPFLILPIFFSPFLYRKFNAFSLGEPQAFHLGISVESLKNLSLVLIGISVGAAVSLTGTINFVGIVVPHMVRLLIGQDYKFLLPITYILGGSLLLLSDTISRTILAPTEIPVGIITALIGAPFFLFILYQNRKGKI</sequence>
<dbReference type="Proteomes" id="UP000297693">
    <property type="component" value="Unassembled WGS sequence"/>
</dbReference>
<feature type="transmembrane region" description="Helical" evidence="8">
    <location>
        <begin position="264"/>
        <end position="281"/>
    </location>
</feature>
<dbReference type="OrthoDB" id="9792889at2"/>